<gene>
    <name evidence="1" type="ORF">AKJ09_07780</name>
</gene>
<dbReference type="EMBL" id="CP012333">
    <property type="protein sequence ID" value="AKV01117.1"/>
    <property type="molecule type" value="Genomic_DNA"/>
</dbReference>
<keyword evidence="2" id="KW-1185">Reference proteome</keyword>
<evidence type="ECO:0000313" key="2">
    <source>
        <dbReference type="Proteomes" id="UP000064967"/>
    </source>
</evidence>
<proteinExistence type="predicted"/>
<dbReference type="KEGG" id="llu:AKJ09_07780"/>
<evidence type="ECO:0000313" key="1">
    <source>
        <dbReference type="EMBL" id="AKV01117.1"/>
    </source>
</evidence>
<reference evidence="1 2" key="1">
    <citation type="submission" date="2015-08" db="EMBL/GenBank/DDBJ databases">
        <authorList>
            <person name="Babu N.S."/>
            <person name="Beckwith C.J."/>
            <person name="Beseler K.G."/>
            <person name="Brison A."/>
            <person name="Carone J.V."/>
            <person name="Caskin T.P."/>
            <person name="Diamond M."/>
            <person name="Durham M.E."/>
            <person name="Foxe J.M."/>
            <person name="Go M."/>
            <person name="Henderson B.A."/>
            <person name="Jones I.B."/>
            <person name="McGettigan J.A."/>
            <person name="Micheletti S.J."/>
            <person name="Nasrallah M.E."/>
            <person name="Ortiz D."/>
            <person name="Piller C.R."/>
            <person name="Privatt S.R."/>
            <person name="Schneider S.L."/>
            <person name="Sharp S."/>
            <person name="Smith T.C."/>
            <person name="Stanton J.D."/>
            <person name="Ullery H.E."/>
            <person name="Wilson R.J."/>
            <person name="Serrano M.G."/>
            <person name="Buck G."/>
            <person name="Lee V."/>
            <person name="Wang Y."/>
            <person name="Carvalho R."/>
            <person name="Voegtly L."/>
            <person name="Shi R."/>
            <person name="Duckworth R."/>
            <person name="Johnson A."/>
            <person name="Loviza R."/>
            <person name="Walstead R."/>
            <person name="Shah Z."/>
            <person name="Kiflezghi M."/>
            <person name="Wade K."/>
            <person name="Ball S.L."/>
            <person name="Bradley K.W."/>
            <person name="Asai D.J."/>
            <person name="Bowman C.A."/>
            <person name="Russell D.A."/>
            <person name="Pope W.H."/>
            <person name="Jacobs-Sera D."/>
            <person name="Hendrix R.W."/>
            <person name="Hatfull G.F."/>
        </authorList>
    </citation>
    <scope>NUCLEOTIDE SEQUENCE [LARGE SCALE GENOMIC DNA]</scope>
    <source>
        <strain evidence="1 2">DSM 27648</strain>
    </source>
</reference>
<dbReference type="Proteomes" id="UP000064967">
    <property type="component" value="Chromosome"/>
</dbReference>
<accession>A0A0K1Q624</accession>
<sequence>MASAIVLLAGLPSCAKAIDIGHQDDDAGLAIEAGPVFVAPSDGAASDAPDLDAGDDVLMCAATDCPAGWMTCLGSDGTIPAYKCATKVTSDPYNCGGCGVQCSRGASAFHMMPVCVDGECAVTCSLGSADCNGIPDDGCESDPRTDPNNCGGCGNKCPAGVECLDGRCGCPDGYTNCGGSCVDLSSDDSNCGQCQLDCKSNQPADAEAPPPHMYYGCKAGQCQDLRCFQDTGQMWTDCNNSIRPDGCEVNVAQPDLKNCGACGNECAQGEKCFSLSATGLACQCRNGTTYCPGVLFVSTETCADLDNDPNNCGSCGYKCPGILNGSPACSHGRCTVKCNEGMADCDGRADNGCEASLKFDARNCGSCGNLCDVGSGQPCVDGICPMQACDAGVTK</sequence>
<dbReference type="STRING" id="1391654.AKJ09_07780"/>
<dbReference type="AlphaFoldDB" id="A0A0K1Q624"/>
<name>A0A0K1Q624_9BACT</name>
<protein>
    <submittedName>
        <fullName evidence="1">Tryptophan synthase alpha chain</fullName>
    </submittedName>
</protein>
<organism evidence="1 2">
    <name type="scientific">Labilithrix luteola</name>
    <dbReference type="NCBI Taxonomy" id="1391654"/>
    <lineage>
        <taxon>Bacteria</taxon>
        <taxon>Pseudomonadati</taxon>
        <taxon>Myxococcota</taxon>
        <taxon>Polyangia</taxon>
        <taxon>Polyangiales</taxon>
        <taxon>Labilitrichaceae</taxon>
        <taxon>Labilithrix</taxon>
    </lineage>
</organism>